<feature type="compositionally biased region" description="Polar residues" evidence="1">
    <location>
        <begin position="47"/>
        <end position="57"/>
    </location>
</feature>
<protein>
    <submittedName>
        <fullName evidence="2">Uncharacterized protein</fullName>
    </submittedName>
</protein>
<accession>A0A9P5Z4R0</accession>
<feature type="compositionally biased region" description="Basic and acidic residues" evidence="1">
    <location>
        <begin position="15"/>
        <end position="30"/>
    </location>
</feature>
<feature type="compositionally biased region" description="Polar residues" evidence="1">
    <location>
        <begin position="79"/>
        <end position="92"/>
    </location>
</feature>
<evidence type="ECO:0000256" key="1">
    <source>
        <dbReference type="SAM" id="MobiDB-lite"/>
    </source>
</evidence>
<dbReference type="Proteomes" id="UP000807469">
    <property type="component" value="Unassembled WGS sequence"/>
</dbReference>
<dbReference type="AlphaFoldDB" id="A0A9P5Z4R0"/>
<evidence type="ECO:0000313" key="2">
    <source>
        <dbReference type="EMBL" id="KAF9480821.1"/>
    </source>
</evidence>
<comment type="caution">
    <text evidence="2">The sequence shown here is derived from an EMBL/GenBank/DDBJ whole genome shotgun (WGS) entry which is preliminary data.</text>
</comment>
<dbReference type="EMBL" id="MU155188">
    <property type="protein sequence ID" value="KAF9480821.1"/>
    <property type="molecule type" value="Genomic_DNA"/>
</dbReference>
<evidence type="ECO:0000313" key="3">
    <source>
        <dbReference type="Proteomes" id="UP000807469"/>
    </source>
</evidence>
<keyword evidence="3" id="KW-1185">Reference proteome</keyword>
<dbReference type="OrthoDB" id="3001992at2759"/>
<sequence length="279" mass="30280">MRAREIARVARLKAKKEEKRMERERKEKQKFSLPPLSLSQRDHRNRSSSAPISSATTKAGAALNTKVPIAGDNPGTARPKSSSISVTSTLGKQTIAARPKSSSVSTYGKSPFINVEYAHAPLSPTARPRKSSFSTGALKSPDKRVSWASSTVTLDVNGCADVMPISGKSAETSGGATKFVEHLDGQNHDGGPSRKSSLMPIPSHADLLRTIPRARTASPRLSVALDPHSRHGPQMIAVTTQDMAQNWAREADTYDENGYCRCWNCTELQDRVPCDIHAH</sequence>
<gene>
    <name evidence="2" type="ORF">BDN70DRAFT_877142</name>
</gene>
<reference evidence="2" key="1">
    <citation type="submission" date="2020-11" db="EMBL/GenBank/DDBJ databases">
        <authorList>
            <consortium name="DOE Joint Genome Institute"/>
            <person name="Ahrendt S."/>
            <person name="Riley R."/>
            <person name="Andreopoulos W."/>
            <person name="Labutti K."/>
            <person name="Pangilinan J."/>
            <person name="Ruiz-Duenas F.J."/>
            <person name="Barrasa J.M."/>
            <person name="Sanchez-Garcia M."/>
            <person name="Camarero S."/>
            <person name="Miyauchi S."/>
            <person name="Serrano A."/>
            <person name="Linde D."/>
            <person name="Babiker R."/>
            <person name="Drula E."/>
            <person name="Ayuso-Fernandez I."/>
            <person name="Pacheco R."/>
            <person name="Padilla G."/>
            <person name="Ferreira P."/>
            <person name="Barriuso J."/>
            <person name="Kellner H."/>
            <person name="Castanera R."/>
            <person name="Alfaro M."/>
            <person name="Ramirez L."/>
            <person name="Pisabarro A.G."/>
            <person name="Kuo A."/>
            <person name="Tritt A."/>
            <person name="Lipzen A."/>
            <person name="He G."/>
            <person name="Yan M."/>
            <person name="Ng V."/>
            <person name="Cullen D."/>
            <person name="Martin F."/>
            <person name="Rosso M.-N."/>
            <person name="Henrissat B."/>
            <person name="Hibbett D."/>
            <person name="Martinez A.T."/>
            <person name="Grigoriev I.V."/>
        </authorList>
    </citation>
    <scope>NUCLEOTIDE SEQUENCE</scope>
    <source>
        <strain evidence="2">CIRM-BRFM 674</strain>
    </source>
</reference>
<proteinExistence type="predicted"/>
<name>A0A9P5Z4R0_9AGAR</name>
<organism evidence="2 3">
    <name type="scientific">Pholiota conissans</name>
    <dbReference type="NCBI Taxonomy" id="109636"/>
    <lineage>
        <taxon>Eukaryota</taxon>
        <taxon>Fungi</taxon>
        <taxon>Dikarya</taxon>
        <taxon>Basidiomycota</taxon>
        <taxon>Agaricomycotina</taxon>
        <taxon>Agaricomycetes</taxon>
        <taxon>Agaricomycetidae</taxon>
        <taxon>Agaricales</taxon>
        <taxon>Agaricineae</taxon>
        <taxon>Strophariaceae</taxon>
        <taxon>Pholiota</taxon>
    </lineage>
</organism>
<feature type="region of interest" description="Disordered" evidence="1">
    <location>
        <begin position="15"/>
        <end position="106"/>
    </location>
</feature>